<sequence length="94" mass="10586">MSDVRFVSLHLRSKVKRSKVQGYIAKEIKQHQTNPPLYQLAMVGYSPTSVESHMNRRWRSIMRRHITSSSTDAVESSNHSSVGRAEDCSVGGDP</sequence>
<proteinExistence type="predicted"/>
<evidence type="ECO:0000313" key="3">
    <source>
        <dbReference type="WBParaSite" id="L893_g16996.t1"/>
    </source>
</evidence>
<name>A0A1I7YKC7_9BILA</name>
<accession>A0A1I7YKC7</accession>
<dbReference type="WBParaSite" id="L893_g16996.t1">
    <property type="protein sequence ID" value="L893_g16996.t1"/>
    <property type="gene ID" value="L893_g16996"/>
</dbReference>
<evidence type="ECO:0000256" key="1">
    <source>
        <dbReference type="SAM" id="MobiDB-lite"/>
    </source>
</evidence>
<reference evidence="3" key="1">
    <citation type="submission" date="2016-11" db="UniProtKB">
        <authorList>
            <consortium name="WormBaseParasite"/>
        </authorList>
    </citation>
    <scope>IDENTIFICATION</scope>
</reference>
<dbReference type="AlphaFoldDB" id="A0A1I7YKC7"/>
<feature type="compositionally biased region" description="Polar residues" evidence="1">
    <location>
        <begin position="67"/>
        <end position="81"/>
    </location>
</feature>
<protein>
    <submittedName>
        <fullName evidence="3">Uncharacterized protein</fullName>
    </submittedName>
</protein>
<feature type="region of interest" description="Disordered" evidence="1">
    <location>
        <begin position="67"/>
        <end position="94"/>
    </location>
</feature>
<evidence type="ECO:0000313" key="2">
    <source>
        <dbReference type="Proteomes" id="UP000095287"/>
    </source>
</evidence>
<organism evidence="2 3">
    <name type="scientific">Steinernema glaseri</name>
    <dbReference type="NCBI Taxonomy" id="37863"/>
    <lineage>
        <taxon>Eukaryota</taxon>
        <taxon>Metazoa</taxon>
        <taxon>Ecdysozoa</taxon>
        <taxon>Nematoda</taxon>
        <taxon>Chromadorea</taxon>
        <taxon>Rhabditida</taxon>
        <taxon>Tylenchina</taxon>
        <taxon>Panagrolaimomorpha</taxon>
        <taxon>Strongyloidoidea</taxon>
        <taxon>Steinernematidae</taxon>
        <taxon>Steinernema</taxon>
    </lineage>
</organism>
<keyword evidence="2" id="KW-1185">Reference proteome</keyword>
<dbReference type="Proteomes" id="UP000095287">
    <property type="component" value="Unplaced"/>
</dbReference>